<proteinExistence type="predicted"/>
<dbReference type="PANTHER" id="PTHR19328:SF13">
    <property type="entry name" value="HIPL1 PROTEIN"/>
    <property type="match status" value="1"/>
</dbReference>
<dbReference type="Gene3D" id="2.120.10.30">
    <property type="entry name" value="TolB, C-terminal domain"/>
    <property type="match status" value="1"/>
</dbReference>
<accession>A0A1F4VD27</accession>
<evidence type="ECO:0000313" key="3">
    <source>
        <dbReference type="Proteomes" id="UP000176504"/>
    </source>
</evidence>
<dbReference type="Proteomes" id="UP000176504">
    <property type="component" value="Unassembled WGS sequence"/>
</dbReference>
<name>A0A1F4VD27_UNCKA</name>
<dbReference type="EMBL" id="MEVI01000003">
    <property type="protein sequence ID" value="OGC55121.1"/>
    <property type="molecule type" value="Genomic_DNA"/>
</dbReference>
<gene>
    <name evidence="2" type="ORF">A3A78_04045</name>
</gene>
<dbReference type="AlphaFoldDB" id="A0A1F4VD27"/>
<dbReference type="PANTHER" id="PTHR19328">
    <property type="entry name" value="HEDGEHOG-INTERACTING PROTEIN"/>
    <property type="match status" value="1"/>
</dbReference>
<dbReference type="SUPFAM" id="SSF50952">
    <property type="entry name" value="Soluble quinoprotein glucose dehydrogenase"/>
    <property type="match status" value="1"/>
</dbReference>
<dbReference type="InterPro" id="IPR012938">
    <property type="entry name" value="Glc/Sorbosone_DH"/>
</dbReference>
<sequence>MKKATLTSIVILILLTALLFLYLRISQKEEESTKVIPKKEEKVAEETPAAEEIFAKNLEIPWDIAFLPDGDLLVTERTGVLKRFSKDGSEKGEVKVSGVNHYGEGGLLGLVLHPKFLENRYLYLYLTSKKGLGFENRIERYKYEDGSLSDRNVILGGIPGAIYHDGGRMAFGPDGYLYVTVGDATNSDSAQDTNSLAGKILRMTDEGKAPLDNPFNNLVYSYGHRNPQGLTWDDAGRLWSTEHGRSGALSGLDELNLIEKGKNYGWPVIEGDKKKENMENPLLHSGPDHTWAPASALFYEGSIFFGGLRGEALYEAKISNGNVVLKEHFKNKYGRIRTVTLGSDGFFYLTTSNRDGRGDVNEGDDRIIKVNPKVL</sequence>
<reference evidence="2 3" key="1">
    <citation type="journal article" date="2016" name="Nat. Commun.">
        <title>Thousands of microbial genomes shed light on interconnected biogeochemical processes in an aquifer system.</title>
        <authorList>
            <person name="Anantharaman K."/>
            <person name="Brown C.T."/>
            <person name="Hug L.A."/>
            <person name="Sharon I."/>
            <person name="Castelle C.J."/>
            <person name="Probst A.J."/>
            <person name="Thomas B.C."/>
            <person name="Singh A."/>
            <person name="Wilkins M.J."/>
            <person name="Karaoz U."/>
            <person name="Brodie E.L."/>
            <person name="Williams K.H."/>
            <person name="Hubbard S.S."/>
            <person name="Banfield J.F."/>
        </authorList>
    </citation>
    <scope>NUCLEOTIDE SEQUENCE [LARGE SCALE GENOMIC DNA]</scope>
</reference>
<evidence type="ECO:0000313" key="2">
    <source>
        <dbReference type="EMBL" id="OGC55121.1"/>
    </source>
</evidence>
<organism evidence="2 3">
    <name type="scientific">candidate division WWE3 bacterium RIFCSPLOWO2_01_FULL_41_18</name>
    <dbReference type="NCBI Taxonomy" id="1802625"/>
    <lineage>
        <taxon>Bacteria</taxon>
        <taxon>Katanobacteria</taxon>
    </lineage>
</organism>
<protein>
    <recommendedName>
        <fullName evidence="1">Glucose/Sorbosone dehydrogenase domain-containing protein</fullName>
    </recommendedName>
</protein>
<dbReference type="Pfam" id="PF07995">
    <property type="entry name" value="GSDH"/>
    <property type="match status" value="1"/>
</dbReference>
<evidence type="ECO:0000259" key="1">
    <source>
        <dbReference type="Pfam" id="PF07995"/>
    </source>
</evidence>
<comment type="caution">
    <text evidence="2">The sequence shown here is derived from an EMBL/GenBank/DDBJ whole genome shotgun (WGS) entry which is preliminary data.</text>
</comment>
<feature type="domain" description="Glucose/Sorbosone dehydrogenase" evidence="1">
    <location>
        <begin position="58"/>
        <end position="357"/>
    </location>
</feature>
<dbReference type="InterPro" id="IPR011042">
    <property type="entry name" value="6-blade_b-propeller_TolB-like"/>
</dbReference>
<dbReference type="InterPro" id="IPR011041">
    <property type="entry name" value="Quinoprot_gluc/sorb_DH_b-prop"/>
</dbReference>